<dbReference type="Pfam" id="PF13650">
    <property type="entry name" value="Asp_protease_2"/>
    <property type="match status" value="2"/>
</dbReference>
<dbReference type="PROSITE" id="PS00141">
    <property type="entry name" value="ASP_PROTEASE"/>
    <property type="match status" value="1"/>
</dbReference>
<name>B8BY85_THAPS</name>
<dbReference type="RefSeq" id="XP_002288896.1">
    <property type="nucleotide sequence ID" value="XM_002288860.1"/>
</dbReference>
<dbReference type="InterPro" id="IPR021109">
    <property type="entry name" value="Peptidase_aspartic_dom_sf"/>
</dbReference>
<proteinExistence type="predicted"/>
<dbReference type="GO" id="GO:0004190">
    <property type="term" value="F:aspartic-type endopeptidase activity"/>
    <property type="evidence" value="ECO:0007669"/>
    <property type="project" value="InterPro"/>
</dbReference>
<reference evidence="1 2" key="1">
    <citation type="journal article" date="2004" name="Science">
        <title>The genome of the diatom Thalassiosira pseudonana: ecology, evolution, and metabolism.</title>
        <authorList>
            <person name="Armbrust E.V."/>
            <person name="Berges J.A."/>
            <person name="Bowler C."/>
            <person name="Green B.R."/>
            <person name="Martinez D."/>
            <person name="Putnam N.H."/>
            <person name="Zhou S."/>
            <person name="Allen A.E."/>
            <person name="Apt K.E."/>
            <person name="Bechner M."/>
            <person name="Brzezinski M.A."/>
            <person name="Chaal B.K."/>
            <person name="Chiovitti A."/>
            <person name="Davis A.K."/>
            <person name="Demarest M.S."/>
            <person name="Detter J.C."/>
            <person name="Glavina T."/>
            <person name="Goodstein D."/>
            <person name="Hadi M.Z."/>
            <person name="Hellsten U."/>
            <person name="Hildebrand M."/>
            <person name="Jenkins B.D."/>
            <person name="Jurka J."/>
            <person name="Kapitonov V.V."/>
            <person name="Kroger N."/>
            <person name="Lau W.W."/>
            <person name="Lane T.W."/>
            <person name="Larimer F.W."/>
            <person name="Lippmeier J.C."/>
            <person name="Lucas S."/>
            <person name="Medina M."/>
            <person name="Montsant A."/>
            <person name="Obornik M."/>
            <person name="Parker M.S."/>
            <person name="Palenik B."/>
            <person name="Pazour G.J."/>
            <person name="Richardson P.M."/>
            <person name="Rynearson T.A."/>
            <person name="Saito M.A."/>
            <person name="Schwartz D.C."/>
            <person name="Thamatrakoln K."/>
            <person name="Valentin K."/>
            <person name="Vardi A."/>
            <person name="Wilkerson F.P."/>
            <person name="Rokhsar D.S."/>
        </authorList>
    </citation>
    <scope>NUCLEOTIDE SEQUENCE [LARGE SCALE GENOMIC DNA]</scope>
    <source>
        <strain evidence="1 2">CCMP1335</strain>
    </source>
</reference>
<dbReference type="Proteomes" id="UP000001449">
    <property type="component" value="Chromosome 3"/>
</dbReference>
<dbReference type="PaxDb" id="35128-Thaps3598"/>
<dbReference type="HOGENOM" id="CLU_968016_0_0_1"/>
<sequence length="288" mass="30592">MQQQPGCSINFVLDTGANVNTIRKDLAESLGLPVVLCKEDLSVLGSSGVGGSFQAGDIVLLGDCKLSGLPESQSNFTFMTNLTAAALDLGTDVNIGNGLLGTNFFECFPAGVEFDWYGTDGDPPTVIFYYGKEIPTQAKEGAFCVPLEKDSFFGVPTINVTINGVELKAIVDTGSPITIISPDAANGNGWGMSQKNPSLKVKGIDKGIVDLAISSDKVSLAFGNESLGELDAIFIGDLPGISLAGSFPNSTQPQVLLGLDALRRSYRMILRLHEKEVWFESLQESKTE</sequence>
<dbReference type="InterPro" id="IPR001969">
    <property type="entry name" value="Aspartic_peptidase_AS"/>
</dbReference>
<keyword evidence="2" id="KW-1185">Reference proteome</keyword>
<dbReference type="SUPFAM" id="SSF50630">
    <property type="entry name" value="Acid proteases"/>
    <property type="match status" value="1"/>
</dbReference>
<evidence type="ECO:0000313" key="1">
    <source>
        <dbReference type="EMBL" id="EED94332.1"/>
    </source>
</evidence>
<dbReference type="GeneID" id="7441920"/>
<protein>
    <recommendedName>
        <fullName evidence="3">Peptidase A2 domain-containing protein</fullName>
    </recommendedName>
</protein>
<evidence type="ECO:0008006" key="3">
    <source>
        <dbReference type="Google" id="ProtNLM"/>
    </source>
</evidence>
<accession>B8BY85</accession>
<dbReference type="EMBL" id="CM000640">
    <property type="protein sequence ID" value="EED94332.1"/>
    <property type="molecule type" value="Genomic_DNA"/>
</dbReference>
<dbReference type="GO" id="GO:0006508">
    <property type="term" value="P:proteolysis"/>
    <property type="evidence" value="ECO:0007669"/>
    <property type="project" value="InterPro"/>
</dbReference>
<dbReference type="InParanoid" id="B8BY85"/>
<evidence type="ECO:0000313" key="2">
    <source>
        <dbReference type="Proteomes" id="UP000001449"/>
    </source>
</evidence>
<organism evidence="1 2">
    <name type="scientific">Thalassiosira pseudonana</name>
    <name type="common">Marine diatom</name>
    <name type="synonym">Cyclotella nana</name>
    <dbReference type="NCBI Taxonomy" id="35128"/>
    <lineage>
        <taxon>Eukaryota</taxon>
        <taxon>Sar</taxon>
        <taxon>Stramenopiles</taxon>
        <taxon>Ochrophyta</taxon>
        <taxon>Bacillariophyta</taxon>
        <taxon>Coscinodiscophyceae</taxon>
        <taxon>Thalassiosirophycidae</taxon>
        <taxon>Thalassiosirales</taxon>
        <taxon>Thalassiosiraceae</taxon>
        <taxon>Thalassiosira</taxon>
    </lineage>
</organism>
<gene>
    <name evidence="1" type="ORF">THAPSDRAFT_3598</name>
</gene>
<dbReference type="Gene3D" id="2.40.70.10">
    <property type="entry name" value="Acid Proteases"/>
    <property type="match status" value="2"/>
</dbReference>
<reference evidence="1 2" key="2">
    <citation type="journal article" date="2008" name="Nature">
        <title>The Phaeodactylum genome reveals the evolutionary history of diatom genomes.</title>
        <authorList>
            <person name="Bowler C."/>
            <person name="Allen A.E."/>
            <person name="Badger J.H."/>
            <person name="Grimwood J."/>
            <person name="Jabbari K."/>
            <person name="Kuo A."/>
            <person name="Maheswari U."/>
            <person name="Martens C."/>
            <person name="Maumus F."/>
            <person name="Otillar R.P."/>
            <person name="Rayko E."/>
            <person name="Salamov A."/>
            <person name="Vandepoele K."/>
            <person name="Beszteri B."/>
            <person name="Gruber A."/>
            <person name="Heijde M."/>
            <person name="Katinka M."/>
            <person name="Mock T."/>
            <person name="Valentin K."/>
            <person name="Verret F."/>
            <person name="Berges J.A."/>
            <person name="Brownlee C."/>
            <person name="Cadoret J.P."/>
            <person name="Chiovitti A."/>
            <person name="Choi C.J."/>
            <person name="Coesel S."/>
            <person name="De Martino A."/>
            <person name="Detter J.C."/>
            <person name="Durkin C."/>
            <person name="Falciatore A."/>
            <person name="Fournet J."/>
            <person name="Haruta M."/>
            <person name="Huysman M.J."/>
            <person name="Jenkins B.D."/>
            <person name="Jiroutova K."/>
            <person name="Jorgensen R.E."/>
            <person name="Joubert Y."/>
            <person name="Kaplan A."/>
            <person name="Kroger N."/>
            <person name="Kroth P.G."/>
            <person name="La Roche J."/>
            <person name="Lindquist E."/>
            <person name="Lommer M."/>
            <person name="Martin-Jezequel V."/>
            <person name="Lopez P.J."/>
            <person name="Lucas S."/>
            <person name="Mangogna M."/>
            <person name="McGinnis K."/>
            <person name="Medlin L.K."/>
            <person name="Montsant A."/>
            <person name="Oudot-Le Secq M.P."/>
            <person name="Napoli C."/>
            <person name="Obornik M."/>
            <person name="Parker M.S."/>
            <person name="Petit J.L."/>
            <person name="Porcel B.M."/>
            <person name="Poulsen N."/>
            <person name="Robison M."/>
            <person name="Rychlewski L."/>
            <person name="Rynearson T.A."/>
            <person name="Schmutz J."/>
            <person name="Shapiro H."/>
            <person name="Siaut M."/>
            <person name="Stanley M."/>
            <person name="Sussman M.R."/>
            <person name="Taylor A.R."/>
            <person name="Vardi A."/>
            <person name="von Dassow P."/>
            <person name="Vyverman W."/>
            <person name="Willis A."/>
            <person name="Wyrwicz L.S."/>
            <person name="Rokhsar D.S."/>
            <person name="Weissenbach J."/>
            <person name="Armbrust E.V."/>
            <person name="Green B.R."/>
            <person name="Van de Peer Y."/>
            <person name="Grigoriev I.V."/>
        </authorList>
    </citation>
    <scope>NUCLEOTIDE SEQUENCE [LARGE SCALE GENOMIC DNA]</scope>
    <source>
        <strain evidence="1 2">CCMP1335</strain>
    </source>
</reference>
<dbReference type="AlphaFoldDB" id="B8BY85"/>
<dbReference type="KEGG" id="tps:THAPSDRAFT_3598"/>